<protein>
    <submittedName>
        <fullName evidence="3">Uncharacterized protein</fullName>
    </submittedName>
</protein>
<evidence type="ECO:0000256" key="2">
    <source>
        <dbReference type="SAM" id="Phobius"/>
    </source>
</evidence>
<proteinExistence type="predicted"/>
<feature type="compositionally biased region" description="Low complexity" evidence="1">
    <location>
        <begin position="1427"/>
        <end position="1444"/>
    </location>
</feature>
<dbReference type="Proteomes" id="UP000275078">
    <property type="component" value="Unassembled WGS sequence"/>
</dbReference>
<organism evidence="3 4">
    <name type="scientific">Ascobolus immersus RN42</name>
    <dbReference type="NCBI Taxonomy" id="1160509"/>
    <lineage>
        <taxon>Eukaryota</taxon>
        <taxon>Fungi</taxon>
        <taxon>Dikarya</taxon>
        <taxon>Ascomycota</taxon>
        <taxon>Pezizomycotina</taxon>
        <taxon>Pezizomycetes</taxon>
        <taxon>Pezizales</taxon>
        <taxon>Ascobolaceae</taxon>
        <taxon>Ascobolus</taxon>
    </lineage>
</organism>
<feature type="compositionally biased region" description="Low complexity" evidence="1">
    <location>
        <begin position="428"/>
        <end position="445"/>
    </location>
</feature>
<feature type="region of interest" description="Disordered" evidence="1">
    <location>
        <begin position="398"/>
        <end position="445"/>
    </location>
</feature>
<feature type="region of interest" description="Disordered" evidence="1">
    <location>
        <begin position="571"/>
        <end position="617"/>
    </location>
</feature>
<evidence type="ECO:0000313" key="3">
    <source>
        <dbReference type="EMBL" id="RPA71393.1"/>
    </source>
</evidence>
<evidence type="ECO:0000313" key="4">
    <source>
        <dbReference type="Proteomes" id="UP000275078"/>
    </source>
</evidence>
<accession>A0A3N4H9X1</accession>
<feature type="region of interest" description="Disordered" evidence="1">
    <location>
        <begin position="1151"/>
        <end position="1173"/>
    </location>
</feature>
<evidence type="ECO:0000256" key="1">
    <source>
        <dbReference type="SAM" id="MobiDB-lite"/>
    </source>
</evidence>
<dbReference type="STRING" id="1160509.A0A3N4H9X1"/>
<keyword evidence="2" id="KW-1133">Transmembrane helix</keyword>
<dbReference type="PANTHER" id="PTHR24216">
    <property type="entry name" value="PAXILLIN-RELATED"/>
    <property type="match status" value="1"/>
</dbReference>
<keyword evidence="2" id="KW-0812">Transmembrane</keyword>
<feature type="region of interest" description="Disordered" evidence="1">
    <location>
        <begin position="839"/>
        <end position="894"/>
    </location>
</feature>
<feature type="region of interest" description="Disordered" evidence="1">
    <location>
        <begin position="1396"/>
        <end position="1448"/>
    </location>
</feature>
<feature type="transmembrane region" description="Helical" evidence="2">
    <location>
        <begin position="50"/>
        <end position="72"/>
    </location>
</feature>
<feature type="compositionally biased region" description="Low complexity" evidence="1">
    <location>
        <begin position="1396"/>
        <end position="1409"/>
    </location>
</feature>
<feature type="region of interest" description="Disordered" evidence="1">
    <location>
        <begin position="99"/>
        <end position="133"/>
    </location>
</feature>
<sequence>MVATPTIISDLRDSLLFWLVGWILFENAVAIITSSTALSVDGNDDPVEDAIIIALLSLFSFLSLLKSSYHIVSRLQFKTSSFPRSPSLAPISPHKSFHLSLPSQQQHHPNFHYHRPRPSPTPPSPVDVDEPEDGARPVSWIVNGIDKATRVFVDLLSRARPVCWTTKHSLTCQDAMVRNTRRTGPREKPDVNNDSGRACNTQEQEEQVCYPATLPSVKSRARLCKQSFNNPCRCHLQLPQATISHIQTVDDHSHRLFRPARDELGVLLQVSQIIALLPPALHHEGVPEVLRKLGLPAHLDQSDTVRLVIQSNVLLHPSLPTMPEVLETVAFCCRNLQEPSHRHLESLTVMRTRTCTRLMILTSANGIERSSTNETHVWPLNFPQNLVISIDRRRIRQRGTRHHFRRIQRRKEQRRADPQRAGHHATNHPSSPQPTTSPTLHPQTSVPASLSLNIAANKLFQTMSSSSDSENDGLFQRPPIELVRSALKLDTSLNTKAVTMIQRIARVRRRYGVGRWNELREDYPPNITYEEQDFSTLRRDFLRQYEQWYATIHPLPPAPAELLGIRRRRATTEPPATPSPPPLPNPSQDAGLSPNPNNSVVLHRPPPPPTTPRRSPALSVWLSTQGARLARMLPGFPRFGTPRSPSPTIEQMLPGQYPHTSESLQAELRQQDAFLEVTHLLQPEFILPSEELLADSVLGLPDLHLSLADFHTRTESLYSDEADRQARQLYMEEQEFKLEEEEPSLVEPSSFRHLRSLPTPPICKLWEDETDWRVNEQPGQIESEEEDSFLPPMSYYPHQPLFTQNHPARQRTAAASPHQPDDVADYFSFPQATARGQVSPASFTSLGNPPQKSSSVASSPLHPPNFSSTPLPVLPSPPHHRPLSPSSTPSPSQAPAVVLSPIMATLSADQLATFIKSITDTLVVAKPTKMAFKDAKVAIFYPGLPVDAQHPAGRQCVVNGQTYYRSPRLMKGEILSLLEVVDGAELARGLPTKMEGSARTWYRDILTKDERDLMLKDASCELWISKLLAQFEREDEDPMATLYDNKFTVARLRAGEDISSWLMEHSAIIGQSGIEEARKPKTLYACLDADLKNEFGPPGLKNMNEYMSHIQSRASVYRQKLVQQDNESRAMQARTVNDIVSIVRASRPSINQSVPSFSQGQPSQYQQQQQRPIMPPVSVSVTANPTPQAVPTSVPFTGRPCRFCGGAHMDNLCSQKPGNRPCRFCAGPHFDHNCPQKPAGFKNCGICSGAHYTSVCPNKDSANNQLRPTPSPTFNMQVGQPSPVTNKTAVQTSAFVHSSTASSTAAGSMDDRDSWLSPSPPAVSASKCGTCQAQFPTHQALYTHAVLSGHQVDMHEPDAHSVQFLYSDYGSSDYDSAYEQAGFDPVQVHHLHAIHSLTDPSSPHTTTSVPPSPNGTAINPLSEGKDSAASVSTSSHPPTSSNAPLALQSTTPLNDVTPFSESFLPLASTFEQLASTPPTLESPVIIPSSYSKNNGIGTVRTNYLEIAIQFQASVSATVHWICLDTGCGISLVSEVFLRRVLSNIRYVSCAPVPFRGINDRQPSLTSRMVQLTYYIPGDRRIVNGNLIDDRGKYAAFVRHFLVVPELFCDMIIGTDTQIATGMVIDFHHMALTITSCKRMLATLRVVPKKQAKATFIFWIHPVAYARSKRPRPEKTSFIVHP</sequence>
<dbReference type="OrthoDB" id="193499at2759"/>
<feature type="compositionally biased region" description="Pro residues" evidence="1">
    <location>
        <begin position="575"/>
        <end position="585"/>
    </location>
</feature>
<feature type="transmembrane region" description="Helical" evidence="2">
    <location>
        <begin position="15"/>
        <end position="38"/>
    </location>
</feature>
<reference evidence="3 4" key="1">
    <citation type="journal article" date="2018" name="Nat. Ecol. Evol.">
        <title>Pezizomycetes genomes reveal the molecular basis of ectomycorrhizal truffle lifestyle.</title>
        <authorList>
            <person name="Murat C."/>
            <person name="Payen T."/>
            <person name="Noel B."/>
            <person name="Kuo A."/>
            <person name="Morin E."/>
            <person name="Chen J."/>
            <person name="Kohler A."/>
            <person name="Krizsan K."/>
            <person name="Balestrini R."/>
            <person name="Da Silva C."/>
            <person name="Montanini B."/>
            <person name="Hainaut M."/>
            <person name="Levati E."/>
            <person name="Barry K.W."/>
            <person name="Belfiori B."/>
            <person name="Cichocki N."/>
            <person name="Clum A."/>
            <person name="Dockter R.B."/>
            <person name="Fauchery L."/>
            <person name="Guy J."/>
            <person name="Iotti M."/>
            <person name="Le Tacon F."/>
            <person name="Lindquist E.A."/>
            <person name="Lipzen A."/>
            <person name="Malagnac F."/>
            <person name="Mello A."/>
            <person name="Molinier V."/>
            <person name="Miyauchi S."/>
            <person name="Poulain J."/>
            <person name="Riccioni C."/>
            <person name="Rubini A."/>
            <person name="Sitrit Y."/>
            <person name="Splivallo R."/>
            <person name="Traeger S."/>
            <person name="Wang M."/>
            <person name="Zifcakova L."/>
            <person name="Wipf D."/>
            <person name="Zambonelli A."/>
            <person name="Paolocci F."/>
            <person name="Nowrousian M."/>
            <person name="Ottonello S."/>
            <person name="Baldrian P."/>
            <person name="Spatafora J.W."/>
            <person name="Henrissat B."/>
            <person name="Nagy L.G."/>
            <person name="Aury J.M."/>
            <person name="Wincker P."/>
            <person name="Grigoriev I.V."/>
            <person name="Bonfante P."/>
            <person name="Martin F.M."/>
        </authorList>
    </citation>
    <scope>NUCLEOTIDE SEQUENCE [LARGE SCALE GENOMIC DNA]</scope>
    <source>
        <strain evidence="3 4">RN42</strain>
    </source>
</reference>
<dbReference type="PANTHER" id="PTHR24216:SF65">
    <property type="entry name" value="PAXILLIN-LIKE PROTEIN 1"/>
    <property type="match status" value="1"/>
</dbReference>
<feature type="compositionally biased region" description="Polar residues" evidence="1">
    <location>
        <begin position="839"/>
        <end position="858"/>
    </location>
</feature>
<feature type="region of interest" description="Disordered" evidence="1">
    <location>
        <begin position="1300"/>
        <end position="1321"/>
    </location>
</feature>
<gene>
    <name evidence="3" type="ORF">BJ508DRAFT_315651</name>
</gene>
<keyword evidence="2" id="KW-0472">Membrane</keyword>
<name>A0A3N4H9X1_ASCIM</name>
<feature type="compositionally biased region" description="Basic residues" evidence="1">
    <location>
        <begin position="398"/>
        <end position="413"/>
    </location>
</feature>
<dbReference type="EMBL" id="ML119934">
    <property type="protein sequence ID" value="RPA71393.1"/>
    <property type="molecule type" value="Genomic_DNA"/>
</dbReference>
<feature type="compositionally biased region" description="Low complexity" evidence="1">
    <location>
        <begin position="1155"/>
        <end position="1172"/>
    </location>
</feature>
<feature type="compositionally biased region" description="Polar residues" evidence="1">
    <location>
        <begin position="587"/>
        <end position="600"/>
    </location>
</feature>
<keyword evidence="4" id="KW-1185">Reference proteome</keyword>